<dbReference type="AlphaFoldDB" id="A0A0M4EMS9"/>
<gene>
    <name evidence="12" type="ORF">Dbus_chrXg990</name>
</gene>
<evidence type="ECO:0000256" key="9">
    <source>
        <dbReference type="SAM" id="SignalP"/>
    </source>
</evidence>
<evidence type="ECO:0000256" key="2">
    <source>
        <dbReference type="ARBA" id="ARBA00022475"/>
    </source>
</evidence>
<evidence type="ECO:0000259" key="11">
    <source>
        <dbReference type="Pfam" id="PF24061"/>
    </source>
</evidence>
<feature type="signal peptide" evidence="9">
    <location>
        <begin position="1"/>
        <end position="23"/>
    </location>
</feature>
<keyword evidence="5 8" id="KW-0472">Membrane</keyword>
<dbReference type="OrthoDB" id="7739311at2759"/>
<evidence type="ECO:0000256" key="5">
    <source>
        <dbReference type="ARBA" id="ARBA00023136"/>
    </source>
</evidence>
<dbReference type="OMA" id="YQLVIYF"/>
<evidence type="ECO:0000256" key="6">
    <source>
        <dbReference type="ARBA" id="ARBA00023170"/>
    </source>
</evidence>
<feature type="transmembrane region" description="Helical" evidence="8">
    <location>
        <begin position="522"/>
        <end position="545"/>
    </location>
</feature>
<keyword evidence="3 8" id="KW-0812">Transmembrane</keyword>
<keyword evidence="7" id="KW-0325">Glycoprotein</keyword>
<keyword evidence="13" id="KW-1185">Reference proteome</keyword>
<dbReference type="PANTHER" id="PTHR42643">
    <property type="entry name" value="IONOTROPIC RECEPTOR 20A-RELATED"/>
    <property type="match status" value="1"/>
</dbReference>
<feature type="chain" id="PRO_5005793604" evidence="9">
    <location>
        <begin position="24"/>
        <end position="556"/>
    </location>
</feature>
<evidence type="ECO:0000256" key="3">
    <source>
        <dbReference type="ARBA" id="ARBA00022692"/>
    </source>
</evidence>
<evidence type="ECO:0000259" key="10">
    <source>
        <dbReference type="Pfam" id="PF00497"/>
    </source>
</evidence>
<keyword evidence="2" id="KW-1003">Cell membrane</keyword>
<dbReference type="PANTHER" id="PTHR42643:SF37">
    <property type="entry name" value="IONOTROPIC RECEPTOR 11A-RELATED"/>
    <property type="match status" value="1"/>
</dbReference>
<reference evidence="12 13" key="1">
    <citation type="submission" date="2015-08" db="EMBL/GenBank/DDBJ databases">
        <title>Ancestral chromatin configuration constrains chromatin evolution on differentiating sex chromosomes in Drosophila.</title>
        <authorList>
            <person name="Zhou Q."/>
            <person name="Bachtrog D."/>
        </authorList>
    </citation>
    <scope>NUCLEOTIDE SEQUENCE [LARGE SCALE GENOMIC DNA]</scope>
    <source>
        <tissue evidence="12">Whole larvae</tissue>
    </source>
</reference>
<dbReference type="EMBL" id="CP012528">
    <property type="protein sequence ID" value="ALC49134.1"/>
    <property type="molecule type" value="Genomic_DNA"/>
</dbReference>
<keyword evidence="4 8" id="KW-1133">Transmembrane helix</keyword>
<evidence type="ECO:0000313" key="12">
    <source>
        <dbReference type="EMBL" id="ALC49134.1"/>
    </source>
</evidence>
<keyword evidence="6" id="KW-0675">Receptor</keyword>
<dbReference type="InterPro" id="IPR056198">
    <property type="entry name" value="LBD_receptor"/>
</dbReference>
<sequence length="556" mass="63541">MAGGMQHVAQLWLLLLLPPLSCSWQPRLPIVDAEMERLINATTHLTAHHIATHINTLVIRSNCHGCDRQQQWQHRQVMQQLLQQLMPHLTVLLHKGSEDEHPWEYTLFVVNQADSFHEDCQPGINIYTANSFNRQSGRPQREELFPLRFTNLSNCALNVTAHQLPPHFMYRAPAGDAALPMDGALVAPQLLRGIDGELLQLLAQALNFRIRLLLPREGSEIFGADNVTGCFAQLARGEADLAIGGLSGSDQRRRQFFTSMVYHQSNFVFVVRTERFFGRFGQLARPFRGKVWCFLSLTVAAALLCTRALREPLQLRQPVESLLGSSIGNSTPWRRLPRCSFPRFLFASWLLLTLVLRAAYQAKLCNVLRLQRHQPLPSGLAALLQRNYTLLSTAHYDFYPKQLTRLVAGNFSARFEQVQQSATQPLVTIALINNLLHYNRLHRNSSRLTQVREPIYLFQQVIYFPNNSIFKYSIDRKIEQLLSSGVIAHIEQRYLRYNLAELGNYQTDGTERMTNAMFGGVYRCYALLLALAGFIFCLECLSLRWSCVQQLLSWLQ</sequence>
<dbReference type="GO" id="GO:0005886">
    <property type="term" value="C:plasma membrane"/>
    <property type="evidence" value="ECO:0007669"/>
    <property type="project" value="UniProtKB-SubCell"/>
</dbReference>
<keyword evidence="9" id="KW-0732">Signal</keyword>
<accession>A0A0M4EMS9</accession>
<dbReference type="InterPro" id="IPR001638">
    <property type="entry name" value="Solute-binding_3/MltF_N"/>
</dbReference>
<dbReference type="SUPFAM" id="SSF53850">
    <property type="entry name" value="Periplasmic binding protein-like II"/>
    <property type="match status" value="1"/>
</dbReference>
<evidence type="ECO:0000256" key="7">
    <source>
        <dbReference type="ARBA" id="ARBA00023180"/>
    </source>
</evidence>
<dbReference type="Gene3D" id="3.40.190.10">
    <property type="entry name" value="Periplasmic binding protein-like II"/>
    <property type="match status" value="1"/>
</dbReference>
<protein>
    <submittedName>
        <fullName evidence="12">Ir11a</fullName>
    </submittedName>
</protein>
<evidence type="ECO:0000256" key="8">
    <source>
        <dbReference type="SAM" id="Phobius"/>
    </source>
</evidence>
<feature type="domain" description="Putative ionotropic receptor ligand binding" evidence="11">
    <location>
        <begin position="33"/>
        <end position="117"/>
    </location>
</feature>
<evidence type="ECO:0000256" key="4">
    <source>
        <dbReference type="ARBA" id="ARBA00022989"/>
    </source>
</evidence>
<dbReference type="Proteomes" id="UP000494163">
    <property type="component" value="Chromosome X"/>
</dbReference>
<dbReference type="Pfam" id="PF24061">
    <property type="entry name" value="LBD_receptor"/>
    <property type="match status" value="1"/>
</dbReference>
<evidence type="ECO:0000256" key="1">
    <source>
        <dbReference type="ARBA" id="ARBA00004651"/>
    </source>
</evidence>
<dbReference type="InterPro" id="IPR052192">
    <property type="entry name" value="Insect_Ionotropic_Sensory_Rcpt"/>
</dbReference>
<comment type="subcellular location">
    <subcellularLocation>
        <location evidence="1">Cell membrane</location>
        <topology evidence="1">Multi-pass membrane protein</topology>
    </subcellularLocation>
</comment>
<dbReference type="Pfam" id="PF00497">
    <property type="entry name" value="SBP_bac_3"/>
    <property type="match status" value="1"/>
</dbReference>
<organism evidence="12 13">
    <name type="scientific">Drosophila busckii</name>
    <name type="common">Fruit fly</name>
    <dbReference type="NCBI Taxonomy" id="30019"/>
    <lineage>
        <taxon>Eukaryota</taxon>
        <taxon>Metazoa</taxon>
        <taxon>Ecdysozoa</taxon>
        <taxon>Arthropoda</taxon>
        <taxon>Hexapoda</taxon>
        <taxon>Insecta</taxon>
        <taxon>Pterygota</taxon>
        <taxon>Neoptera</taxon>
        <taxon>Endopterygota</taxon>
        <taxon>Diptera</taxon>
        <taxon>Brachycera</taxon>
        <taxon>Muscomorpha</taxon>
        <taxon>Ephydroidea</taxon>
        <taxon>Drosophilidae</taxon>
        <taxon>Drosophila</taxon>
    </lineage>
</organism>
<proteinExistence type="predicted"/>
<feature type="domain" description="Solute-binding protein family 3/N-terminal" evidence="10">
    <location>
        <begin position="191"/>
        <end position="495"/>
    </location>
</feature>
<name>A0A0M4EMS9_DROBS</name>
<evidence type="ECO:0000313" key="13">
    <source>
        <dbReference type="Proteomes" id="UP000494163"/>
    </source>
</evidence>